<evidence type="ECO:0000313" key="8">
    <source>
        <dbReference type="EMBL" id="KPJ49581.1"/>
    </source>
</evidence>
<dbReference type="PANTHER" id="PTHR34583">
    <property type="entry name" value="ANTIPORTER SUBUNIT MNHC2-RELATED"/>
    <property type="match status" value="1"/>
</dbReference>
<dbReference type="Gene3D" id="1.10.287.3510">
    <property type="match status" value="1"/>
</dbReference>
<reference evidence="8 9" key="1">
    <citation type="journal article" date="2015" name="Microbiome">
        <title>Genomic resolution of linkages in carbon, nitrogen, and sulfur cycling among widespread estuary sediment bacteria.</title>
        <authorList>
            <person name="Baker B.J."/>
            <person name="Lazar C.S."/>
            <person name="Teske A.P."/>
            <person name="Dick G.J."/>
        </authorList>
    </citation>
    <scope>NUCLEOTIDE SEQUENCE [LARGE SCALE GENOMIC DNA]</scope>
    <source>
        <strain evidence="8">DG_26</strain>
    </source>
</reference>
<evidence type="ECO:0000256" key="5">
    <source>
        <dbReference type="ARBA" id="ARBA00022989"/>
    </source>
</evidence>
<evidence type="ECO:0000313" key="9">
    <source>
        <dbReference type="Proteomes" id="UP000051124"/>
    </source>
</evidence>
<keyword evidence="6 7" id="KW-0472">Membrane</keyword>
<keyword evidence="5 7" id="KW-1133">Transmembrane helix</keyword>
<keyword evidence="4 7" id="KW-0812">Transmembrane</keyword>
<organism evidence="8 9">
    <name type="scientific">candidate division TA06 bacterium DG_26</name>
    <dbReference type="NCBI Taxonomy" id="1703771"/>
    <lineage>
        <taxon>Bacteria</taxon>
        <taxon>Bacteria division TA06</taxon>
    </lineage>
</organism>
<accession>A0A0S7WHF0</accession>
<dbReference type="AlphaFoldDB" id="A0A0S7WHF0"/>
<sequence>MSVYTACIVLIAIGLYCIVVKRNLVKIIIGFAILEYAVNLFLAVVGYRKLGLAPIVIDKSQPVPFSVDPLPQALVLTAIVIGLGVMALMIAIAYRLYEKYGTFDVAQIRRLRG</sequence>
<comment type="caution">
    <text evidence="8">The sequence shown here is derived from an EMBL/GenBank/DDBJ whole genome shotgun (WGS) entry which is preliminary data.</text>
</comment>
<evidence type="ECO:0000256" key="2">
    <source>
        <dbReference type="ARBA" id="ARBA00010388"/>
    </source>
</evidence>
<evidence type="ECO:0000256" key="1">
    <source>
        <dbReference type="ARBA" id="ARBA00004651"/>
    </source>
</evidence>
<protein>
    <submittedName>
        <fullName evidence="8">Cation:proton antiporter</fullName>
    </submittedName>
</protein>
<dbReference type="Pfam" id="PF00420">
    <property type="entry name" value="Oxidored_q2"/>
    <property type="match status" value="1"/>
</dbReference>
<dbReference type="EMBL" id="LIZT01000052">
    <property type="protein sequence ID" value="KPJ49581.1"/>
    <property type="molecule type" value="Genomic_DNA"/>
</dbReference>
<dbReference type="InterPro" id="IPR050601">
    <property type="entry name" value="CPA3_antiporter_subunitC"/>
</dbReference>
<feature type="transmembrane region" description="Helical" evidence="7">
    <location>
        <begin position="73"/>
        <end position="94"/>
    </location>
</feature>
<proteinExistence type="inferred from homology"/>
<evidence type="ECO:0000256" key="4">
    <source>
        <dbReference type="ARBA" id="ARBA00022692"/>
    </source>
</evidence>
<comment type="similarity">
    <text evidence="2">Belongs to the CPA3 antiporters (TC 2.A.63) subunit C family.</text>
</comment>
<gene>
    <name evidence="8" type="ORF">AMJ40_05210</name>
</gene>
<evidence type="ECO:0000256" key="3">
    <source>
        <dbReference type="ARBA" id="ARBA00022475"/>
    </source>
</evidence>
<evidence type="ECO:0000256" key="6">
    <source>
        <dbReference type="ARBA" id="ARBA00023136"/>
    </source>
</evidence>
<feature type="transmembrane region" description="Helical" evidence="7">
    <location>
        <begin position="27"/>
        <end position="47"/>
    </location>
</feature>
<dbReference type="PANTHER" id="PTHR34583:SF2">
    <property type="entry name" value="ANTIPORTER SUBUNIT MNHC2-RELATED"/>
    <property type="match status" value="1"/>
</dbReference>
<evidence type="ECO:0000256" key="7">
    <source>
        <dbReference type="SAM" id="Phobius"/>
    </source>
</evidence>
<keyword evidence="3" id="KW-1003">Cell membrane</keyword>
<dbReference type="GO" id="GO:0005886">
    <property type="term" value="C:plasma membrane"/>
    <property type="evidence" value="ECO:0007669"/>
    <property type="project" value="UniProtKB-SubCell"/>
</dbReference>
<comment type="subcellular location">
    <subcellularLocation>
        <location evidence="1">Cell membrane</location>
        <topology evidence="1">Multi-pass membrane protein</topology>
    </subcellularLocation>
</comment>
<name>A0A0S7WHF0_UNCT6</name>
<dbReference type="Proteomes" id="UP000051124">
    <property type="component" value="Unassembled WGS sequence"/>
</dbReference>
<dbReference type="PATRIC" id="fig|1703771.3.peg.24"/>
<dbReference type="InterPro" id="IPR039428">
    <property type="entry name" value="NUOK/Mnh_C1-like"/>
</dbReference>